<feature type="compositionally biased region" description="Polar residues" evidence="1">
    <location>
        <begin position="25"/>
        <end position="40"/>
    </location>
</feature>
<feature type="compositionally biased region" description="Basic and acidic residues" evidence="1">
    <location>
        <begin position="206"/>
        <end position="227"/>
    </location>
</feature>
<evidence type="ECO:0000256" key="1">
    <source>
        <dbReference type="SAM" id="MobiDB-lite"/>
    </source>
</evidence>
<organism evidence="2 3">
    <name type="scientific">Riccia sorocarpa</name>
    <dbReference type="NCBI Taxonomy" id="122646"/>
    <lineage>
        <taxon>Eukaryota</taxon>
        <taxon>Viridiplantae</taxon>
        <taxon>Streptophyta</taxon>
        <taxon>Embryophyta</taxon>
        <taxon>Marchantiophyta</taxon>
        <taxon>Marchantiopsida</taxon>
        <taxon>Marchantiidae</taxon>
        <taxon>Marchantiales</taxon>
        <taxon>Ricciaceae</taxon>
        <taxon>Riccia</taxon>
    </lineage>
</organism>
<keyword evidence="3" id="KW-1185">Reference proteome</keyword>
<proteinExistence type="predicted"/>
<evidence type="ECO:0000313" key="2">
    <source>
        <dbReference type="EMBL" id="KAL3699610.1"/>
    </source>
</evidence>
<feature type="region of interest" description="Disordered" evidence="1">
    <location>
        <begin position="287"/>
        <end position="337"/>
    </location>
</feature>
<dbReference type="AlphaFoldDB" id="A0ABD3IAZ9"/>
<dbReference type="EMBL" id="JBJQOH010000001">
    <property type="protein sequence ID" value="KAL3699610.1"/>
    <property type="molecule type" value="Genomic_DNA"/>
</dbReference>
<gene>
    <name evidence="2" type="ORF">R1sor_017632</name>
</gene>
<reference evidence="2 3" key="1">
    <citation type="submission" date="2024-09" db="EMBL/GenBank/DDBJ databases">
        <title>Chromosome-scale assembly of Riccia sorocarpa.</title>
        <authorList>
            <person name="Paukszto L."/>
        </authorList>
    </citation>
    <scope>NUCLEOTIDE SEQUENCE [LARGE SCALE GENOMIC DNA]</scope>
    <source>
        <strain evidence="2">LP-2024</strain>
        <tissue evidence="2">Aerial parts of the thallus</tissue>
    </source>
</reference>
<accession>A0ABD3IAZ9</accession>
<protein>
    <submittedName>
        <fullName evidence="2">Uncharacterized protein</fullName>
    </submittedName>
</protein>
<feature type="compositionally biased region" description="Acidic residues" evidence="1">
    <location>
        <begin position="243"/>
        <end position="256"/>
    </location>
</feature>
<feature type="compositionally biased region" description="Basic and acidic residues" evidence="1">
    <location>
        <begin position="139"/>
        <end position="148"/>
    </location>
</feature>
<dbReference type="Proteomes" id="UP001633002">
    <property type="component" value="Unassembled WGS sequence"/>
</dbReference>
<evidence type="ECO:0000313" key="3">
    <source>
        <dbReference type="Proteomes" id="UP001633002"/>
    </source>
</evidence>
<sequence length="429" mass="47013">MEGRADPLNGRILRGFEAAKRKLLGSSNSSQQMVATQSLKGGQVDPGPVQRHEDAQWSRLDTVAEDMPTQLPDRSEKGKAPALDDEQFPPLLTAPGSQQDRGSPRGSSLPAELEDNEDGNTTPRSAPKIANAATIPVRRPSDRDRWRDNAVPQRPLPTRSQEEKGPATARSPKPNPRSAANSPGVPLSSNPYNKLIDLEEDLEEAVGEKETADKPEPGEAETSKGLDIELLDSPKTPRVQDSQSEEVELEDAEEGEILSTPKGKQLVREEPVRKGLDNFLNSVAQQVRSPVRWADVGDEDLPVTEARPAKGRPPEDKSHTPDRGNDPKKRVRDLRFPEYSKVESFSQLLLPKQLEADLSREKNSPLQLGEKLADPPDQGGGIREAQEGRKTPHTGDQRTSRLEAGMKPKGNSQPQDQRINFSTYAGPPS</sequence>
<feature type="region of interest" description="Disordered" evidence="1">
    <location>
        <begin position="23"/>
        <end position="269"/>
    </location>
</feature>
<feature type="compositionally biased region" description="Basic and acidic residues" evidence="1">
    <location>
        <begin position="384"/>
        <end position="406"/>
    </location>
</feature>
<feature type="compositionally biased region" description="Basic and acidic residues" evidence="1">
    <location>
        <begin position="312"/>
        <end position="337"/>
    </location>
</feature>
<feature type="compositionally biased region" description="Polar residues" evidence="1">
    <location>
        <begin position="410"/>
        <end position="423"/>
    </location>
</feature>
<feature type="region of interest" description="Disordered" evidence="1">
    <location>
        <begin position="356"/>
        <end position="429"/>
    </location>
</feature>
<name>A0ABD3IAZ9_9MARC</name>
<comment type="caution">
    <text evidence="2">The sequence shown here is derived from an EMBL/GenBank/DDBJ whole genome shotgun (WGS) entry which is preliminary data.</text>
</comment>